<dbReference type="Proteomes" id="UP001186944">
    <property type="component" value="Unassembled WGS sequence"/>
</dbReference>
<dbReference type="EMBL" id="VSWD01000005">
    <property type="protein sequence ID" value="KAK3102174.1"/>
    <property type="molecule type" value="Genomic_DNA"/>
</dbReference>
<dbReference type="AlphaFoldDB" id="A0AA88YNA6"/>
<evidence type="ECO:0000313" key="2">
    <source>
        <dbReference type="EMBL" id="KAK3102174.1"/>
    </source>
</evidence>
<protein>
    <recommendedName>
        <fullName evidence="1">P2X purinoreceptor 7 intracellular domain-containing protein</fullName>
    </recommendedName>
</protein>
<proteinExistence type="predicted"/>
<sequence>MGLDAYAFEPEYSEEELRHRSIDIDETSSINVLDMPVSEWCTCENCQIMDTAEECICCAGCEYVHPNIEDNTCITEHSLFELIVCNPDVLAVAFIQIMIYKGQKGRAPEHLSNK</sequence>
<reference evidence="2" key="1">
    <citation type="submission" date="2019-08" db="EMBL/GenBank/DDBJ databases">
        <title>The improved chromosome-level genome for the pearl oyster Pinctada fucata martensii using PacBio sequencing and Hi-C.</title>
        <authorList>
            <person name="Zheng Z."/>
        </authorList>
    </citation>
    <scope>NUCLEOTIDE SEQUENCE</scope>
    <source>
        <strain evidence="2">ZZ-2019</strain>
        <tissue evidence="2">Adductor muscle</tissue>
    </source>
</reference>
<feature type="domain" description="P2X purinoreceptor 7 intracellular" evidence="1">
    <location>
        <begin position="33"/>
        <end position="93"/>
    </location>
</feature>
<name>A0AA88YNA6_PINIB</name>
<dbReference type="InterPro" id="IPR046815">
    <property type="entry name" value="P2RX7_C"/>
</dbReference>
<keyword evidence="3" id="KW-1185">Reference proteome</keyword>
<dbReference type="PANTHER" id="PTHR36981:SF1">
    <property type="entry name" value="P2X PURINORECEPTOR 7 INTRACELLULAR DOMAIN-CONTAINING PROTEIN"/>
    <property type="match status" value="1"/>
</dbReference>
<gene>
    <name evidence="2" type="ORF">FSP39_009349</name>
</gene>
<dbReference type="PANTHER" id="PTHR36981">
    <property type="entry name" value="ZGC:195170"/>
    <property type="match status" value="1"/>
</dbReference>
<evidence type="ECO:0000259" key="1">
    <source>
        <dbReference type="Pfam" id="PF20478"/>
    </source>
</evidence>
<organism evidence="2 3">
    <name type="scientific">Pinctada imbricata</name>
    <name type="common">Atlantic pearl-oyster</name>
    <name type="synonym">Pinctada martensii</name>
    <dbReference type="NCBI Taxonomy" id="66713"/>
    <lineage>
        <taxon>Eukaryota</taxon>
        <taxon>Metazoa</taxon>
        <taxon>Spiralia</taxon>
        <taxon>Lophotrochozoa</taxon>
        <taxon>Mollusca</taxon>
        <taxon>Bivalvia</taxon>
        <taxon>Autobranchia</taxon>
        <taxon>Pteriomorphia</taxon>
        <taxon>Pterioida</taxon>
        <taxon>Pterioidea</taxon>
        <taxon>Pteriidae</taxon>
        <taxon>Pinctada</taxon>
    </lineage>
</organism>
<comment type="caution">
    <text evidence="2">The sequence shown here is derived from an EMBL/GenBank/DDBJ whole genome shotgun (WGS) entry which is preliminary data.</text>
</comment>
<evidence type="ECO:0000313" key="3">
    <source>
        <dbReference type="Proteomes" id="UP001186944"/>
    </source>
</evidence>
<dbReference type="Pfam" id="PF20478">
    <property type="entry name" value="P2RX7_C"/>
    <property type="match status" value="1"/>
</dbReference>
<accession>A0AA88YNA6</accession>